<feature type="region of interest" description="Disordered" evidence="1">
    <location>
        <begin position="1"/>
        <end position="37"/>
    </location>
</feature>
<keyword evidence="3" id="KW-1185">Reference proteome</keyword>
<feature type="region of interest" description="Disordered" evidence="1">
    <location>
        <begin position="242"/>
        <end position="311"/>
    </location>
</feature>
<feature type="compositionally biased region" description="Low complexity" evidence="1">
    <location>
        <begin position="200"/>
        <end position="209"/>
    </location>
</feature>
<sequence>MSASRVASPASESSSTSYISARSWSTGTSWADSFSGASSDDEVLLSFSDISSPAGGVLSERSALSPSVFSDGGDYILLSRSRSPAYSSAAETTSSAAALDEALAALSSLRLSAAETQAAQQPSSRPSASRFDIGRAATISAGRFALAAPHGVTGAPAARSPAAAQSTGHGSQPDGFDIGRAISVSAVHFAQAAAAHGKAKAHTATQAQGPMGAAQPPSVPTATSFDLQRAIGISAAHFAQAAPHGKANATPVKSPAANKSQKKAKAQQASAPNVATPKKAPAQVAVGAPSKKADKAAKALRKQERLARKAEKAMAEMKKAAAAAASTSSGLGERPIVDDVSEAGDHGEGTVAVSGAYQDARNFITTFLSSPTPKSGAAHLRLAQALIVELGLCPSALSAAPSASFPSLPALPQSLTSARALLKSRIFLNVRDYLEVRAQGLDALRRVMHPSKSALMREIRKGKRVPVKVVKDAGLNVLLITCF</sequence>
<feature type="compositionally biased region" description="Basic and acidic residues" evidence="1">
    <location>
        <begin position="291"/>
        <end position="311"/>
    </location>
</feature>
<dbReference type="AlphaFoldDB" id="A0A2H3JRH6"/>
<organism evidence="2 3">
    <name type="scientific">Wolfiporia cocos (strain MD-104)</name>
    <name type="common">Brown rot fungus</name>
    <dbReference type="NCBI Taxonomy" id="742152"/>
    <lineage>
        <taxon>Eukaryota</taxon>
        <taxon>Fungi</taxon>
        <taxon>Dikarya</taxon>
        <taxon>Basidiomycota</taxon>
        <taxon>Agaricomycotina</taxon>
        <taxon>Agaricomycetes</taxon>
        <taxon>Polyporales</taxon>
        <taxon>Phaeolaceae</taxon>
        <taxon>Wolfiporia</taxon>
    </lineage>
</organism>
<dbReference type="Proteomes" id="UP000218811">
    <property type="component" value="Unassembled WGS sequence"/>
</dbReference>
<proteinExistence type="predicted"/>
<name>A0A2H3JRH6_WOLCO</name>
<feature type="compositionally biased region" description="Low complexity" evidence="1">
    <location>
        <begin position="1"/>
        <end position="25"/>
    </location>
</feature>
<dbReference type="OrthoDB" id="2596481at2759"/>
<feature type="region of interest" description="Disordered" evidence="1">
    <location>
        <begin position="152"/>
        <end position="177"/>
    </location>
</feature>
<evidence type="ECO:0000313" key="3">
    <source>
        <dbReference type="Proteomes" id="UP000218811"/>
    </source>
</evidence>
<evidence type="ECO:0000256" key="1">
    <source>
        <dbReference type="SAM" id="MobiDB-lite"/>
    </source>
</evidence>
<feature type="compositionally biased region" description="Low complexity" evidence="1">
    <location>
        <begin position="155"/>
        <end position="164"/>
    </location>
</feature>
<dbReference type="EMBL" id="KB467942">
    <property type="protein sequence ID" value="PCH38607.1"/>
    <property type="molecule type" value="Genomic_DNA"/>
</dbReference>
<feature type="region of interest" description="Disordered" evidence="1">
    <location>
        <begin position="200"/>
        <end position="222"/>
    </location>
</feature>
<reference evidence="2 3" key="1">
    <citation type="journal article" date="2012" name="Science">
        <title>The Paleozoic origin of enzymatic lignin decomposition reconstructed from 31 fungal genomes.</title>
        <authorList>
            <person name="Floudas D."/>
            <person name="Binder M."/>
            <person name="Riley R."/>
            <person name="Barry K."/>
            <person name="Blanchette R.A."/>
            <person name="Henrissat B."/>
            <person name="Martinez A.T."/>
            <person name="Otillar R."/>
            <person name="Spatafora J.W."/>
            <person name="Yadav J.S."/>
            <person name="Aerts A."/>
            <person name="Benoit I."/>
            <person name="Boyd A."/>
            <person name="Carlson A."/>
            <person name="Copeland A."/>
            <person name="Coutinho P.M."/>
            <person name="de Vries R.P."/>
            <person name="Ferreira P."/>
            <person name="Findley K."/>
            <person name="Foster B."/>
            <person name="Gaskell J."/>
            <person name="Glotzer D."/>
            <person name="Gorecki P."/>
            <person name="Heitman J."/>
            <person name="Hesse C."/>
            <person name="Hori C."/>
            <person name="Igarashi K."/>
            <person name="Jurgens J.A."/>
            <person name="Kallen N."/>
            <person name="Kersten P."/>
            <person name="Kohler A."/>
            <person name="Kuees U."/>
            <person name="Kumar T.K.A."/>
            <person name="Kuo A."/>
            <person name="LaButti K."/>
            <person name="Larrondo L.F."/>
            <person name="Lindquist E."/>
            <person name="Ling A."/>
            <person name="Lombard V."/>
            <person name="Lucas S."/>
            <person name="Lundell T."/>
            <person name="Martin R."/>
            <person name="McLaughlin D.J."/>
            <person name="Morgenstern I."/>
            <person name="Morin E."/>
            <person name="Murat C."/>
            <person name="Nagy L.G."/>
            <person name="Nolan M."/>
            <person name="Ohm R.A."/>
            <person name="Patyshakuliyeva A."/>
            <person name="Rokas A."/>
            <person name="Ruiz-Duenas F.J."/>
            <person name="Sabat G."/>
            <person name="Salamov A."/>
            <person name="Samejima M."/>
            <person name="Schmutz J."/>
            <person name="Slot J.C."/>
            <person name="St John F."/>
            <person name="Stenlid J."/>
            <person name="Sun H."/>
            <person name="Sun S."/>
            <person name="Syed K."/>
            <person name="Tsang A."/>
            <person name="Wiebenga A."/>
            <person name="Young D."/>
            <person name="Pisabarro A."/>
            <person name="Eastwood D.C."/>
            <person name="Martin F."/>
            <person name="Cullen D."/>
            <person name="Grigoriev I.V."/>
            <person name="Hibbett D.S."/>
        </authorList>
    </citation>
    <scope>NUCLEOTIDE SEQUENCE [LARGE SCALE GENOMIC DNA]</scope>
    <source>
        <strain evidence="2 3">MD-104</strain>
    </source>
</reference>
<protein>
    <submittedName>
        <fullName evidence="2">Uncharacterized protein</fullName>
    </submittedName>
</protein>
<dbReference type="OMA" id="QPRRFRN"/>
<feature type="compositionally biased region" description="Polar residues" evidence="1">
    <location>
        <begin position="26"/>
        <end position="37"/>
    </location>
</feature>
<accession>A0A2H3JRH6</accession>
<evidence type="ECO:0000313" key="2">
    <source>
        <dbReference type="EMBL" id="PCH38607.1"/>
    </source>
</evidence>
<gene>
    <name evidence="2" type="ORF">WOLCODRAFT_136357</name>
</gene>